<dbReference type="NCBIfam" id="TIGR03725">
    <property type="entry name" value="T6A_YeaZ"/>
    <property type="match status" value="1"/>
</dbReference>
<dbReference type="InterPro" id="IPR022496">
    <property type="entry name" value="T6A_TsaB"/>
</dbReference>
<comment type="caution">
    <text evidence="2">The sequence shown here is derived from an EMBL/GenBank/DDBJ whole genome shotgun (WGS) entry which is preliminary data.</text>
</comment>
<evidence type="ECO:0000313" key="2">
    <source>
        <dbReference type="EMBL" id="GGI17350.1"/>
    </source>
</evidence>
<evidence type="ECO:0000259" key="1">
    <source>
        <dbReference type="Pfam" id="PF00814"/>
    </source>
</evidence>
<protein>
    <submittedName>
        <fullName evidence="2">tRNA (Adenosine(37)-N6)-threonylcarbamoyltransferase complex dimerization subunit type 1 TsaB</fullName>
    </submittedName>
</protein>
<dbReference type="RefSeq" id="WP_188380024.1">
    <property type="nucleotide sequence ID" value="NZ_BMDI01000001.1"/>
</dbReference>
<dbReference type="InterPro" id="IPR043129">
    <property type="entry name" value="ATPase_NBD"/>
</dbReference>
<dbReference type="PANTHER" id="PTHR11735:SF11">
    <property type="entry name" value="TRNA THREONYLCARBAMOYLADENOSINE BIOSYNTHESIS PROTEIN TSAB"/>
    <property type="match status" value="1"/>
</dbReference>
<accession>A0A8J3AP47</accession>
<dbReference type="Gene3D" id="3.30.420.40">
    <property type="match status" value="2"/>
</dbReference>
<dbReference type="PANTHER" id="PTHR11735">
    <property type="entry name" value="TRNA N6-ADENOSINE THREONYLCARBAMOYLTRANSFERASE"/>
    <property type="match status" value="1"/>
</dbReference>
<feature type="domain" description="Gcp-like" evidence="1">
    <location>
        <begin position="34"/>
        <end position="149"/>
    </location>
</feature>
<proteinExistence type="predicted"/>
<dbReference type="Proteomes" id="UP000642180">
    <property type="component" value="Unassembled WGS sequence"/>
</dbReference>
<name>A0A8J3AP47_9BURK</name>
<gene>
    <name evidence="2" type="ORF">GCM10008066_08540</name>
</gene>
<dbReference type="InterPro" id="IPR000905">
    <property type="entry name" value="Gcp-like_dom"/>
</dbReference>
<sequence>MSTILAIETSAERASAALLHRDTLIFREVDGVTTHSQTILPMVQSLLQEAHITLKDCDAIAYGAGPGSFTGVRTACGIAQGLAFGAQRPVIPLVTLLALAHACREKSGASDVLAVMDARMGEVYWAQYRYEQEWQIVVPPTLSAPSDVIPVREVTACGNGLRAYAADFKDKPYYSPVWQDLMPHAAQLAVLGARAFANGQIVDAAHAEPLYLRNKVALTTRERQEKAERTAA</sequence>
<evidence type="ECO:0000313" key="3">
    <source>
        <dbReference type="Proteomes" id="UP000642180"/>
    </source>
</evidence>
<dbReference type="GO" id="GO:0005829">
    <property type="term" value="C:cytosol"/>
    <property type="evidence" value="ECO:0007669"/>
    <property type="project" value="TreeGrafter"/>
</dbReference>
<dbReference type="Pfam" id="PF00814">
    <property type="entry name" value="TsaD"/>
    <property type="match status" value="1"/>
</dbReference>
<dbReference type="AlphaFoldDB" id="A0A8J3AP47"/>
<dbReference type="SUPFAM" id="SSF53067">
    <property type="entry name" value="Actin-like ATPase domain"/>
    <property type="match status" value="2"/>
</dbReference>
<dbReference type="EMBL" id="BMDI01000001">
    <property type="protein sequence ID" value="GGI17350.1"/>
    <property type="molecule type" value="Genomic_DNA"/>
</dbReference>
<keyword evidence="3" id="KW-1185">Reference proteome</keyword>
<organism evidence="2 3">
    <name type="scientific">Oxalicibacterium faecigallinarum</name>
    <dbReference type="NCBI Taxonomy" id="573741"/>
    <lineage>
        <taxon>Bacteria</taxon>
        <taxon>Pseudomonadati</taxon>
        <taxon>Pseudomonadota</taxon>
        <taxon>Betaproteobacteria</taxon>
        <taxon>Burkholderiales</taxon>
        <taxon>Oxalobacteraceae</taxon>
        <taxon>Oxalicibacterium</taxon>
    </lineage>
</organism>
<dbReference type="GO" id="GO:0002949">
    <property type="term" value="P:tRNA threonylcarbamoyladenosine modification"/>
    <property type="evidence" value="ECO:0007669"/>
    <property type="project" value="InterPro"/>
</dbReference>
<dbReference type="CDD" id="cd24032">
    <property type="entry name" value="ASKHA_NBD_TsaB"/>
    <property type="match status" value="1"/>
</dbReference>
<reference evidence="3" key="1">
    <citation type="journal article" date="2019" name="Int. J. Syst. Evol. Microbiol.">
        <title>The Global Catalogue of Microorganisms (GCM) 10K type strain sequencing project: providing services to taxonomists for standard genome sequencing and annotation.</title>
        <authorList>
            <consortium name="The Broad Institute Genomics Platform"/>
            <consortium name="The Broad Institute Genome Sequencing Center for Infectious Disease"/>
            <person name="Wu L."/>
            <person name="Ma J."/>
        </authorList>
    </citation>
    <scope>NUCLEOTIDE SEQUENCE [LARGE SCALE GENOMIC DNA]</scope>
    <source>
        <strain evidence="3">CCM 2767</strain>
    </source>
</reference>